<dbReference type="Proteomes" id="UP000217141">
    <property type="component" value="Chromosome I"/>
</dbReference>
<keyword evidence="6 7" id="KW-0961">Cell wall biogenesis/degradation</keyword>
<protein>
    <recommendedName>
        <fullName evidence="9">L,D-TPase catalytic domain-containing protein</fullName>
    </recommendedName>
</protein>
<keyword evidence="5 7" id="KW-0573">Peptidoglycan synthesis</keyword>
<evidence type="ECO:0000256" key="1">
    <source>
        <dbReference type="ARBA" id="ARBA00004752"/>
    </source>
</evidence>
<accession>A0A249MVV8</accession>
<dbReference type="GO" id="GO:0005576">
    <property type="term" value="C:extracellular region"/>
    <property type="evidence" value="ECO:0007669"/>
    <property type="project" value="TreeGrafter"/>
</dbReference>
<dbReference type="InterPro" id="IPR005490">
    <property type="entry name" value="LD_TPept_cat_dom"/>
</dbReference>
<keyword evidence="8" id="KW-0732">Signal</keyword>
<feature type="chain" id="PRO_5012241938" description="L,D-TPase catalytic domain-containing protein" evidence="8">
    <location>
        <begin position="21"/>
        <end position="366"/>
    </location>
</feature>
<dbReference type="InterPro" id="IPR038063">
    <property type="entry name" value="Transpep_catalytic_dom"/>
</dbReference>
<dbReference type="PANTHER" id="PTHR30582:SF30">
    <property type="entry name" value="BLR4375 PROTEIN"/>
    <property type="match status" value="1"/>
</dbReference>
<keyword evidence="4 7" id="KW-0133">Cell shape</keyword>
<dbReference type="InterPro" id="IPR050979">
    <property type="entry name" value="LD-transpeptidase"/>
</dbReference>
<keyword evidence="3" id="KW-0808">Transferase</keyword>
<evidence type="ECO:0000256" key="3">
    <source>
        <dbReference type="ARBA" id="ARBA00022679"/>
    </source>
</evidence>
<dbReference type="Gene3D" id="1.10.101.10">
    <property type="entry name" value="PGBD-like superfamily/PGBD"/>
    <property type="match status" value="1"/>
</dbReference>
<dbReference type="GO" id="GO:0018104">
    <property type="term" value="P:peptidoglycan-protein cross-linking"/>
    <property type="evidence" value="ECO:0007669"/>
    <property type="project" value="TreeGrafter"/>
</dbReference>
<reference evidence="10 11" key="1">
    <citation type="submission" date="2017-08" db="EMBL/GenBank/DDBJ databases">
        <title>Whole Genome Sequence of Sphingobium hydrophobicum C1: Insights into Adaption to the Electronic-waste Contaminated Sediment.</title>
        <authorList>
            <person name="Song D."/>
            <person name="Chen X."/>
            <person name="Xu M."/>
        </authorList>
    </citation>
    <scope>NUCLEOTIDE SEQUENCE [LARGE SCALE GENOMIC DNA]</scope>
    <source>
        <strain evidence="10 11">C1</strain>
    </source>
</reference>
<dbReference type="Pfam" id="PF01471">
    <property type="entry name" value="PG_binding_1"/>
    <property type="match status" value="1"/>
</dbReference>
<dbReference type="GO" id="GO:0071555">
    <property type="term" value="P:cell wall organization"/>
    <property type="evidence" value="ECO:0007669"/>
    <property type="project" value="UniProtKB-UniRule"/>
</dbReference>
<dbReference type="RefSeq" id="WP_095687172.1">
    <property type="nucleotide sequence ID" value="NZ_CP022745.1"/>
</dbReference>
<organism evidence="10 11">
    <name type="scientific">Sphingobium xenophagum</name>
    <dbReference type="NCBI Taxonomy" id="121428"/>
    <lineage>
        <taxon>Bacteria</taxon>
        <taxon>Pseudomonadati</taxon>
        <taxon>Pseudomonadota</taxon>
        <taxon>Alphaproteobacteria</taxon>
        <taxon>Sphingomonadales</taxon>
        <taxon>Sphingomonadaceae</taxon>
        <taxon>Sphingobium</taxon>
    </lineage>
</organism>
<evidence type="ECO:0000313" key="11">
    <source>
        <dbReference type="Proteomes" id="UP000217141"/>
    </source>
</evidence>
<feature type="active site" description="Proton donor/acceptor" evidence="7">
    <location>
        <position position="325"/>
    </location>
</feature>
<feature type="signal peptide" evidence="8">
    <location>
        <begin position="1"/>
        <end position="20"/>
    </location>
</feature>
<sequence>MWERIILKQSLLVVALCCSACNLSVTEANDSAPAPQGEERSATQAAVDPYAFVVQPEPAGVPPRVDSILQAQVALDRAGFSPGVLDGKEGMSFTKALTGFQQARGLTPNGKYDEATAKVLLGDAPQPATWIVQVPEGFARGPFAEIPKGLNEQAKLPALSYRNLLEKLAERFHTTPEALVALNQPGTRVGAGANIRVPAIANQPIATIEGDARGWGETLASLAVAKDQPKADHIVVDKSEGLLKVYDAENRLIAQFPATTGSQHDPLPIGDWTVKGVSRNPDFHYNPDLFWDASAKDEKAVLKPGPNGPVGVVWIDLSKDHYGIHGTPEPQNIGWTQSHGCIRLTNWDAARLAQMVQSGMKAVFQP</sequence>
<dbReference type="SUPFAM" id="SSF47090">
    <property type="entry name" value="PGBD-like"/>
    <property type="match status" value="1"/>
</dbReference>
<dbReference type="KEGG" id="shyd:CJD35_14465"/>
<evidence type="ECO:0000256" key="4">
    <source>
        <dbReference type="ARBA" id="ARBA00022960"/>
    </source>
</evidence>
<feature type="domain" description="L,D-TPase catalytic" evidence="9">
    <location>
        <begin position="232"/>
        <end position="365"/>
    </location>
</feature>
<dbReference type="InterPro" id="IPR036366">
    <property type="entry name" value="PGBDSf"/>
</dbReference>
<dbReference type="PANTHER" id="PTHR30582">
    <property type="entry name" value="L,D-TRANSPEPTIDASE"/>
    <property type="match status" value="1"/>
</dbReference>
<comment type="pathway">
    <text evidence="1 7">Cell wall biogenesis; peptidoglycan biosynthesis.</text>
</comment>
<evidence type="ECO:0000256" key="5">
    <source>
        <dbReference type="ARBA" id="ARBA00022984"/>
    </source>
</evidence>
<evidence type="ECO:0000256" key="6">
    <source>
        <dbReference type="ARBA" id="ARBA00023316"/>
    </source>
</evidence>
<evidence type="ECO:0000256" key="2">
    <source>
        <dbReference type="ARBA" id="ARBA00005992"/>
    </source>
</evidence>
<dbReference type="CDD" id="cd16913">
    <property type="entry name" value="YkuD_like"/>
    <property type="match status" value="1"/>
</dbReference>
<dbReference type="InterPro" id="IPR036365">
    <property type="entry name" value="PGBD-like_sf"/>
</dbReference>
<dbReference type="AlphaFoldDB" id="A0A249MVV8"/>
<feature type="active site" description="Nucleophile" evidence="7">
    <location>
        <position position="341"/>
    </location>
</feature>
<evidence type="ECO:0000313" key="10">
    <source>
        <dbReference type="EMBL" id="ASY45501.1"/>
    </source>
</evidence>
<dbReference type="PROSITE" id="PS52029">
    <property type="entry name" value="LD_TPASE"/>
    <property type="match status" value="1"/>
</dbReference>
<dbReference type="InterPro" id="IPR002477">
    <property type="entry name" value="Peptidoglycan-bd-like"/>
</dbReference>
<name>A0A249MVV8_SPHXE</name>
<dbReference type="UniPathway" id="UPA00219"/>
<dbReference type="GO" id="GO:0071972">
    <property type="term" value="F:peptidoglycan L,D-transpeptidase activity"/>
    <property type="evidence" value="ECO:0007669"/>
    <property type="project" value="TreeGrafter"/>
</dbReference>
<evidence type="ECO:0000259" key="9">
    <source>
        <dbReference type="PROSITE" id="PS52029"/>
    </source>
</evidence>
<proteinExistence type="inferred from homology"/>
<dbReference type="EMBL" id="CP022745">
    <property type="protein sequence ID" value="ASY45501.1"/>
    <property type="molecule type" value="Genomic_DNA"/>
</dbReference>
<dbReference type="GO" id="GO:0008360">
    <property type="term" value="P:regulation of cell shape"/>
    <property type="evidence" value="ECO:0007669"/>
    <property type="project" value="UniProtKB-UniRule"/>
</dbReference>
<dbReference type="SUPFAM" id="SSF141523">
    <property type="entry name" value="L,D-transpeptidase catalytic domain-like"/>
    <property type="match status" value="1"/>
</dbReference>
<evidence type="ECO:0000256" key="7">
    <source>
        <dbReference type="PROSITE-ProRule" id="PRU01373"/>
    </source>
</evidence>
<dbReference type="GO" id="GO:0016740">
    <property type="term" value="F:transferase activity"/>
    <property type="evidence" value="ECO:0007669"/>
    <property type="project" value="UniProtKB-KW"/>
</dbReference>
<evidence type="ECO:0000256" key="8">
    <source>
        <dbReference type="SAM" id="SignalP"/>
    </source>
</evidence>
<gene>
    <name evidence="10" type="ORF">CJD35_14465</name>
</gene>
<comment type="similarity">
    <text evidence="2">Belongs to the YkuD family.</text>
</comment>
<dbReference type="Gene3D" id="2.40.440.10">
    <property type="entry name" value="L,D-transpeptidase catalytic domain-like"/>
    <property type="match status" value="1"/>
</dbReference>
<dbReference type="Pfam" id="PF03734">
    <property type="entry name" value="YkuD"/>
    <property type="match status" value="1"/>
</dbReference>